<organism evidence="3 4">
    <name type="scientific">Candidatus Ordinivivax streblomastigis</name>
    <dbReference type="NCBI Taxonomy" id="2540710"/>
    <lineage>
        <taxon>Bacteria</taxon>
        <taxon>Pseudomonadati</taxon>
        <taxon>Bacteroidota</taxon>
        <taxon>Bacteroidia</taxon>
        <taxon>Bacteroidales</taxon>
        <taxon>Candidatus Ordinivivax</taxon>
    </lineage>
</organism>
<name>A0A5M8P4E7_9BACT</name>
<accession>A0A5M8P4E7</accession>
<evidence type="ECO:0000313" key="2">
    <source>
        <dbReference type="EMBL" id="KAA6303314.1"/>
    </source>
</evidence>
<feature type="transmembrane region" description="Helical" evidence="1">
    <location>
        <begin position="74"/>
        <end position="101"/>
    </location>
</feature>
<gene>
    <name evidence="2" type="ORF">EZS26_000474</name>
    <name evidence="3" type="ORF">EZS26_000493</name>
</gene>
<evidence type="ECO:0000313" key="4">
    <source>
        <dbReference type="Proteomes" id="UP000324575"/>
    </source>
</evidence>
<feature type="transmembrane region" description="Helical" evidence="1">
    <location>
        <begin position="37"/>
        <end position="54"/>
    </location>
</feature>
<dbReference type="EMBL" id="SNRX01000002">
    <property type="protein sequence ID" value="KAA6303333.1"/>
    <property type="molecule type" value="Genomic_DNA"/>
</dbReference>
<dbReference type="AlphaFoldDB" id="A0A5M8P4E7"/>
<protein>
    <submittedName>
        <fullName evidence="3">Uncharacterized protein</fullName>
    </submittedName>
</protein>
<dbReference type="Proteomes" id="UP000324575">
    <property type="component" value="Unassembled WGS sequence"/>
</dbReference>
<sequence>MGAYHALLFMPLLLIGKNRKNTNIVAEGKLLPSVKEIFQMAFTFGLVVLGWILFRAETISSAWEYISEIFSTSLFSLPVGSSLSSSRTMGVICFILAFLIAEWCGRQNQYAIEKTGLTWKPIFRYTVYYVILVILFMFAEKDLQFIYFQF</sequence>
<dbReference type="EMBL" id="SNRX01000002">
    <property type="protein sequence ID" value="KAA6303314.1"/>
    <property type="molecule type" value="Genomic_DNA"/>
</dbReference>
<evidence type="ECO:0000313" key="3">
    <source>
        <dbReference type="EMBL" id="KAA6303333.1"/>
    </source>
</evidence>
<keyword evidence="1" id="KW-0472">Membrane</keyword>
<evidence type="ECO:0000256" key="1">
    <source>
        <dbReference type="SAM" id="Phobius"/>
    </source>
</evidence>
<proteinExistence type="predicted"/>
<keyword evidence="1" id="KW-0812">Transmembrane</keyword>
<reference evidence="3 4" key="1">
    <citation type="submission" date="2019-03" db="EMBL/GenBank/DDBJ databases">
        <title>Single cell metagenomics reveals metabolic interactions within the superorganism composed of flagellate Streblomastix strix and complex community of Bacteroidetes bacteria on its surface.</title>
        <authorList>
            <person name="Treitli S.C."/>
            <person name="Kolisko M."/>
            <person name="Husnik F."/>
            <person name="Keeling P."/>
            <person name="Hampl V."/>
        </authorList>
    </citation>
    <scope>NUCLEOTIDE SEQUENCE [LARGE SCALE GENOMIC DNA]</scope>
    <source>
        <strain evidence="3">St1</strain>
    </source>
</reference>
<comment type="caution">
    <text evidence="3">The sequence shown here is derived from an EMBL/GenBank/DDBJ whole genome shotgun (WGS) entry which is preliminary data.</text>
</comment>
<keyword evidence="1" id="KW-1133">Transmembrane helix</keyword>
<feature type="transmembrane region" description="Helical" evidence="1">
    <location>
        <begin position="122"/>
        <end position="139"/>
    </location>
</feature>